<sequence>MPAEEIIEKLHKTVNSKQYMYTLYLLSFGIIYGILVWRMIVGGTYAFYCYLFHFYHSTLTLGYFVTSASTLRFSRFKEAYFKLYIGTLLCFIICPILIPLLLLSCLLCILCCQWVEILDRSKEELRRMLSNPERRKNHFVEVFVYSVVSVIVFSLVPLLCDEQNDQWFWIGYIALMYLYAFCFSVFYQTRGYLFEVEWLPYLHPITWVLLTIFFTVIFFPLLFLLSCFIPVQPDPNLEDSNNSDVEINGGRRGYGRRAERRRRRIERRRRREEQKRLVGQNEDLTCAICQEYISSTDDVPNIQCKHEFHSDCLLEWLKTSPLCPICREVAETINPPHDGLIDIPQHPSAPVLV</sequence>
<evidence type="ECO:0000256" key="4">
    <source>
        <dbReference type="ARBA" id="ARBA00022723"/>
    </source>
</evidence>
<keyword evidence="7" id="KW-0862">Zinc</keyword>
<evidence type="ECO:0000259" key="10">
    <source>
        <dbReference type="PROSITE" id="PS50089"/>
    </source>
</evidence>
<dbReference type="PANTHER" id="PTHR22937">
    <property type="entry name" value="E3 UBIQUITIN-PROTEIN LIGASE RNF165"/>
    <property type="match status" value="1"/>
</dbReference>
<dbReference type="GO" id="GO:0008270">
    <property type="term" value="F:zinc ion binding"/>
    <property type="evidence" value="ECO:0007669"/>
    <property type="project" value="UniProtKB-KW"/>
</dbReference>
<dbReference type="PANTHER" id="PTHR22937:SF65">
    <property type="entry name" value="E3 UBIQUITIN-PROTEIN LIGASE ARK2C"/>
    <property type="match status" value="1"/>
</dbReference>
<gene>
    <name evidence="11" type="ORF">ECRASSUSDP1_LOCUS5646</name>
</gene>
<evidence type="ECO:0000313" key="12">
    <source>
        <dbReference type="Proteomes" id="UP001295684"/>
    </source>
</evidence>
<evidence type="ECO:0000313" key="11">
    <source>
        <dbReference type="EMBL" id="CAI2364303.1"/>
    </source>
</evidence>
<comment type="caution">
    <text evidence="11">The sequence shown here is derived from an EMBL/GenBank/DDBJ whole genome shotgun (WGS) entry which is preliminary data.</text>
</comment>
<dbReference type="Pfam" id="PF13639">
    <property type="entry name" value="zf-RING_2"/>
    <property type="match status" value="1"/>
</dbReference>
<dbReference type="EC" id="2.3.2.27" evidence="2"/>
<dbReference type="GO" id="GO:0061630">
    <property type="term" value="F:ubiquitin protein ligase activity"/>
    <property type="evidence" value="ECO:0007669"/>
    <property type="project" value="UniProtKB-EC"/>
</dbReference>
<name>A0AAD1X5Y3_EUPCR</name>
<evidence type="ECO:0000256" key="3">
    <source>
        <dbReference type="ARBA" id="ARBA00022679"/>
    </source>
</evidence>
<feature type="transmembrane region" description="Helical" evidence="9">
    <location>
        <begin position="207"/>
        <end position="231"/>
    </location>
</feature>
<keyword evidence="3" id="KW-0808">Transferase</keyword>
<organism evidence="11 12">
    <name type="scientific">Euplotes crassus</name>
    <dbReference type="NCBI Taxonomy" id="5936"/>
    <lineage>
        <taxon>Eukaryota</taxon>
        <taxon>Sar</taxon>
        <taxon>Alveolata</taxon>
        <taxon>Ciliophora</taxon>
        <taxon>Intramacronucleata</taxon>
        <taxon>Spirotrichea</taxon>
        <taxon>Hypotrichia</taxon>
        <taxon>Euplotida</taxon>
        <taxon>Euplotidae</taxon>
        <taxon>Moneuplotes</taxon>
    </lineage>
</organism>
<feature type="transmembrane region" description="Helical" evidence="9">
    <location>
        <begin position="138"/>
        <end position="160"/>
    </location>
</feature>
<feature type="transmembrane region" description="Helical" evidence="9">
    <location>
        <begin position="167"/>
        <end position="187"/>
    </location>
</feature>
<dbReference type="Gene3D" id="3.30.40.10">
    <property type="entry name" value="Zinc/RING finger domain, C3HC4 (zinc finger)"/>
    <property type="match status" value="1"/>
</dbReference>
<evidence type="ECO:0000256" key="5">
    <source>
        <dbReference type="ARBA" id="ARBA00022771"/>
    </source>
</evidence>
<keyword evidence="6" id="KW-0833">Ubl conjugation pathway</keyword>
<evidence type="ECO:0000256" key="9">
    <source>
        <dbReference type="SAM" id="Phobius"/>
    </source>
</evidence>
<comment type="catalytic activity">
    <reaction evidence="1">
        <text>S-ubiquitinyl-[E2 ubiquitin-conjugating enzyme]-L-cysteine + [acceptor protein]-L-lysine = [E2 ubiquitin-conjugating enzyme]-L-cysteine + N(6)-ubiquitinyl-[acceptor protein]-L-lysine.</text>
        <dbReference type="EC" id="2.3.2.27"/>
    </reaction>
</comment>
<dbReference type="InterPro" id="IPR045191">
    <property type="entry name" value="MBR1/2-like"/>
</dbReference>
<dbReference type="PROSITE" id="PS50089">
    <property type="entry name" value="ZF_RING_2"/>
    <property type="match status" value="1"/>
</dbReference>
<keyword evidence="12" id="KW-1185">Reference proteome</keyword>
<protein>
    <recommendedName>
        <fullName evidence="2">RING-type E3 ubiquitin transferase</fullName>
        <ecNumber evidence="2">2.3.2.27</ecNumber>
    </recommendedName>
</protein>
<dbReference type="SMART" id="SM00184">
    <property type="entry name" value="RING"/>
    <property type="match status" value="1"/>
</dbReference>
<evidence type="ECO:0000256" key="7">
    <source>
        <dbReference type="ARBA" id="ARBA00022833"/>
    </source>
</evidence>
<dbReference type="SUPFAM" id="SSF57850">
    <property type="entry name" value="RING/U-box"/>
    <property type="match status" value="1"/>
</dbReference>
<evidence type="ECO:0000256" key="8">
    <source>
        <dbReference type="PROSITE-ProRule" id="PRU00175"/>
    </source>
</evidence>
<feature type="transmembrane region" description="Helical" evidence="9">
    <location>
        <begin position="21"/>
        <end position="39"/>
    </location>
</feature>
<keyword evidence="9" id="KW-1133">Transmembrane helix</keyword>
<feature type="transmembrane region" description="Helical" evidence="9">
    <location>
        <begin position="85"/>
        <end position="118"/>
    </location>
</feature>
<dbReference type="InterPro" id="IPR001841">
    <property type="entry name" value="Znf_RING"/>
</dbReference>
<keyword evidence="9" id="KW-0812">Transmembrane</keyword>
<feature type="domain" description="RING-type" evidence="10">
    <location>
        <begin position="286"/>
        <end position="327"/>
    </location>
</feature>
<proteinExistence type="predicted"/>
<dbReference type="AlphaFoldDB" id="A0AAD1X5Y3"/>
<keyword evidence="4" id="KW-0479">Metal-binding</keyword>
<keyword evidence="5 8" id="KW-0863">Zinc-finger</keyword>
<dbReference type="Proteomes" id="UP001295684">
    <property type="component" value="Unassembled WGS sequence"/>
</dbReference>
<evidence type="ECO:0000256" key="2">
    <source>
        <dbReference type="ARBA" id="ARBA00012483"/>
    </source>
</evidence>
<evidence type="ECO:0000256" key="1">
    <source>
        <dbReference type="ARBA" id="ARBA00000900"/>
    </source>
</evidence>
<dbReference type="InterPro" id="IPR013083">
    <property type="entry name" value="Znf_RING/FYVE/PHD"/>
</dbReference>
<accession>A0AAD1X5Y3</accession>
<keyword evidence="9" id="KW-0472">Membrane</keyword>
<reference evidence="11" key="1">
    <citation type="submission" date="2023-07" db="EMBL/GenBank/DDBJ databases">
        <authorList>
            <consortium name="AG Swart"/>
            <person name="Singh M."/>
            <person name="Singh A."/>
            <person name="Seah K."/>
            <person name="Emmerich C."/>
        </authorList>
    </citation>
    <scope>NUCLEOTIDE SEQUENCE</scope>
    <source>
        <strain evidence="11">DP1</strain>
    </source>
</reference>
<feature type="transmembrane region" description="Helical" evidence="9">
    <location>
        <begin position="45"/>
        <end position="65"/>
    </location>
</feature>
<evidence type="ECO:0000256" key="6">
    <source>
        <dbReference type="ARBA" id="ARBA00022786"/>
    </source>
</evidence>
<dbReference type="EMBL" id="CAMPGE010005449">
    <property type="protein sequence ID" value="CAI2364303.1"/>
    <property type="molecule type" value="Genomic_DNA"/>
</dbReference>